<keyword evidence="2" id="KW-1185">Reference proteome</keyword>
<evidence type="ECO:0000313" key="2">
    <source>
        <dbReference type="Proteomes" id="UP001375743"/>
    </source>
</evidence>
<dbReference type="Proteomes" id="UP001375743">
    <property type="component" value="Unassembled WGS sequence"/>
</dbReference>
<dbReference type="RefSeq" id="WP_418158513.1">
    <property type="nucleotide sequence ID" value="NZ_JBBLZC010000004.1"/>
</dbReference>
<accession>A0ABU8XRN9</accession>
<name>A0ABU8XRN9_9PROT</name>
<dbReference type="EMBL" id="JBBLZC010000004">
    <property type="protein sequence ID" value="MEK0082667.1"/>
    <property type="molecule type" value="Genomic_DNA"/>
</dbReference>
<organism evidence="1 2">
    <name type="scientific">Benzoatithermus flavus</name>
    <dbReference type="NCBI Taxonomy" id="3108223"/>
    <lineage>
        <taxon>Bacteria</taxon>
        <taxon>Pseudomonadati</taxon>
        <taxon>Pseudomonadota</taxon>
        <taxon>Alphaproteobacteria</taxon>
        <taxon>Geminicoccales</taxon>
        <taxon>Geminicoccaceae</taxon>
        <taxon>Benzoatithermus</taxon>
    </lineage>
</organism>
<comment type="caution">
    <text evidence="1">The sequence shown here is derived from an EMBL/GenBank/DDBJ whole genome shotgun (WGS) entry which is preliminary data.</text>
</comment>
<gene>
    <name evidence="1" type="ORF">U1T56_05870</name>
</gene>
<sequence length="185" mass="20783">MAPRVLVRATVGDHGEFRAYRLVERDELLLEVLREADGRAWQLRVPIAERAFVIRLIDEIEPRLANPKLLAFDADGTAMLGQAPLGPHDQLAAVVLAEGDERVLALWRRERLRSGWSWTIDVAIVPFDLGHELCSLVRQSFATLDEDPEGNLADNRMLQRGMDDTALQHAVADSREGDQPWPEST</sequence>
<protein>
    <submittedName>
        <fullName evidence="1">Uncharacterized protein</fullName>
    </submittedName>
</protein>
<reference evidence="1 2" key="1">
    <citation type="submission" date="2024-01" db="EMBL/GenBank/DDBJ databases">
        <title>Multi-omics insights into the function and evolution of sodium benzoate biodegradation pathways in Benzoatithermus flavus gen. nov., sp. nov. from hot spring.</title>
        <authorList>
            <person name="Hu C.-J."/>
            <person name="Li W.-J."/>
        </authorList>
    </citation>
    <scope>NUCLEOTIDE SEQUENCE [LARGE SCALE GENOMIC DNA]</scope>
    <source>
        <strain evidence="1 2">SYSU G07066</strain>
    </source>
</reference>
<evidence type="ECO:0000313" key="1">
    <source>
        <dbReference type="EMBL" id="MEK0082667.1"/>
    </source>
</evidence>
<proteinExistence type="predicted"/>